<dbReference type="InterPro" id="IPR008949">
    <property type="entry name" value="Isoprenoid_synthase_dom_sf"/>
</dbReference>
<dbReference type="GO" id="GO:0010333">
    <property type="term" value="F:terpene synthase activity"/>
    <property type="evidence" value="ECO:0007669"/>
    <property type="project" value="InterPro"/>
</dbReference>
<sequence length="149" mass="16834">MAVHSSLFVTNQINKKELEFLESYPEFLYWSALIVRLQDDLGTSSEELKRGDVAKSIQCYMHENGVSEEAARRHIKNVVREAWKMLNVQRLRGGASPLSQAVSGSLLNLVRGAHCFYQHGDGHGSQNHLTKHHALSLLFDPIPLYNFTS</sequence>
<keyword evidence="5" id="KW-0464">Manganese</keyword>
<dbReference type="PANTHER" id="PTHR31225">
    <property type="entry name" value="OS04G0344100 PROTEIN-RELATED"/>
    <property type="match status" value="1"/>
</dbReference>
<keyword evidence="4" id="KW-0460">Magnesium</keyword>
<evidence type="ECO:0000256" key="2">
    <source>
        <dbReference type="ARBA" id="ARBA00001946"/>
    </source>
</evidence>
<keyword evidence="3" id="KW-0479">Metal-binding</keyword>
<evidence type="ECO:0000256" key="6">
    <source>
        <dbReference type="ARBA" id="ARBA00023239"/>
    </source>
</evidence>
<dbReference type="Proteomes" id="UP001165190">
    <property type="component" value="Unassembled WGS sequence"/>
</dbReference>
<dbReference type="OrthoDB" id="1936865at2759"/>
<evidence type="ECO:0000256" key="5">
    <source>
        <dbReference type="ARBA" id="ARBA00023211"/>
    </source>
</evidence>
<evidence type="ECO:0000259" key="7">
    <source>
        <dbReference type="Pfam" id="PF03936"/>
    </source>
</evidence>
<evidence type="ECO:0000256" key="3">
    <source>
        <dbReference type="ARBA" id="ARBA00022723"/>
    </source>
</evidence>
<keyword evidence="9" id="KW-1185">Reference proteome</keyword>
<dbReference type="GO" id="GO:0016114">
    <property type="term" value="P:terpenoid biosynthetic process"/>
    <property type="evidence" value="ECO:0007669"/>
    <property type="project" value="InterPro"/>
</dbReference>
<dbReference type="InterPro" id="IPR050148">
    <property type="entry name" value="Terpene_synthase-like"/>
</dbReference>
<accession>A0A9W7H1D7</accession>
<name>A0A9W7H1D7_HIBTR</name>
<dbReference type="PANTHER" id="PTHR31225:SF245">
    <property type="entry name" value="(-)-ALPHA-TERPINEOL SYNTHASE-LIKE"/>
    <property type="match status" value="1"/>
</dbReference>
<evidence type="ECO:0000256" key="4">
    <source>
        <dbReference type="ARBA" id="ARBA00022842"/>
    </source>
</evidence>
<evidence type="ECO:0000313" key="8">
    <source>
        <dbReference type="EMBL" id="GMI68656.1"/>
    </source>
</evidence>
<proteinExistence type="predicted"/>
<dbReference type="Gene3D" id="1.10.600.10">
    <property type="entry name" value="Farnesyl Diphosphate Synthase"/>
    <property type="match status" value="1"/>
</dbReference>
<evidence type="ECO:0000313" key="9">
    <source>
        <dbReference type="Proteomes" id="UP001165190"/>
    </source>
</evidence>
<dbReference type="EMBL" id="BSYR01000006">
    <property type="protein sequence ID" value="GMI68656.1"/>
    <property type="molecule type" value="Genomic_DNA"/>
</dbReference>
<keyword evidence="6" id="KW-0456">Lyase</keyword>
<evidence type="ECO:0000256" key="1">
    <source>
        <dbReference type="ARBA" id="ARBA00001936"/>
    </source>
</evidence>
<dbReference type="GO" id="GO:0000287">
    <property type="term" value="F:magnesium ion binding"/>
    <property type="evidence" value="ECO:0007669"/>
    <property type="project" value="InterPro"/>
</dbReference>
<organism evidence="8 9">
    <name type="scientific">Hibiscus trionum</name>
    <name type="common">Flower of an hour</name>
    <dbReference type="NCBI Taxonomy" id="183268"/>
    <lineage>
        <taxon>Eukaryota</taxon>
        <taxon>Viridiplantae</taxon>
        <taxon>Streptophyta</taxon>
        <taxon>Embryophyta</taxon>
        <taxon>Tracheophyta</taxon>
        <taxon>Spermatophyta</taxon>
        <taxon>Magnoliopsida</taxon>
        <taxon>eudicotyledons</taxon>
        <taxon>Gunneridae</taxon>
        <taxon>Pentapetalae</taxon>
        <taxon>rosids</taxon>
        <taxon>malvids</taxon>
        <taxon>Malvales</taxon>
        <taxon>Malvaceae</taxon>
        <taxon>Malvoideae</taxon>
        <taxon>Hibiscus</taxon>
    </lineage>
</organism>
<comment type="cofactor">
    <cofactor evidence="1">
        <name>Mn(2+)</name>
        <dbReference type="ChEBI" id="CHEBI:29035"/>
    </cofactor>
</comment>
<reference evidence="8" key="1">
    <citation type="submission" date="2023-05" db="EMBL/GenBank/DDBJ databases">
        <title>Genome and transcriptome analyses reveal genes involved in the formation of fine ridges on petal epidermal cells in Hibiscus trionum.</title>
        <authorList>
            <person name="Koshimizu S."/>
            <person name="Masuda S."/>
            <person name="Ishii T."/>
            <person name="Shirasu K."/>
            <person name="Hoshino A."/>
            <person name="Arita M."/>
        </authorList>
    </citation>
    <scope>NUCLEOTIDE SEQUENCE</scope>
    <source>
        <strain evidence="8">Hamamatsu line</strain>
    </source>
</reference>
<dbReference type="Pfam" id="PF03936">
    <property type="entry name" value="Terpene_synth_C"/>
    <property type="match status" value="1"/>
</dbReference>
<comment type="cofactor">
    <cofactor evidence="2">
        <name>Mg(2+)</name>
        <dbReference type="ChEBI" id="CHEBI:18420"/>
    </cofactor>
</comment>
<feature type="domain" description="Terpene synthase metal-binding" evidence="7">
    <location>
        <begin position="2"/>
        <end position="84"/>
    </location>
</feature>
<comment type="caution">
    <text evidence="8">The sequence shown here is derived from an EMBL/GenBank/DDBJ whole genome shotgun (WGS) entry which is preliminary data.</text>
</comment>
<dbReference type="AlphaFoldDB" id="A0A9W7H1D7"/>
<dbReference type="SUPFAM" id="SSF48576">
    <property type="entry name" value="Terpenoid synthases"/>
    <property type="match status" value="1"/>
</dbReference>
<protein>
    <submittedName>
        <fullName evidence="8">Terpene synthase 10</fullName>
    </submittedName>
</protein>
<dbReference type="InterPro" id="IPR005630">
    <property type="entry name" value="Terpene_synthase_metal-bd"/>
</dbReference>
<gene>
    <name evidence="8" type="ORF">HRI_000534900</name>
</gene>